<evidence type="ECO:0000313" key="1">
    <source>
        <dbReference type="EMBL" id="RDL11895.1"/>
    </source>
</evidence>
<dbReference type="Proteomes" id="UP000254912">
    <property type="component" value="Unassembled WGS sequence"/>
</dbReference>
<gene>
    <name evidence="1" type="ORF">DFP99_0314</name>
</gene>
<name>A0A288QWW5_9LACO</name>
<evidence type="ECO:0000313" key="2">
    <source>
        <dbReference type="Proteomes" id="UP000254912"/>
    </source>
</evidence>
<proteinExistence type="predicted"/>
<protein>
    <submittedName>
        <fullName evidence="1">Uncharacterized protein DUF2507</fullName>
    </submittedName>
</protein>
<dbReference type="KEGG" id="wso:WSWS_00684"/>
<dbReference type="Pfam" id="PF10702">
    <property type="entry name" value="DUF2507"/>
    <property type="match status" value="1"/>
</dbReference>
<dbReference type="RefSeq" id="WP_070229963.1">
    <property type="nucleotide sequence ID" value="NZ_BJYO01000002.1"/>
</dbReference>
<keyword evidence="2" id="KW-1185">Reference proteome</keyword>
<dbReference type="EMBL" id="QRAS01000001">
    <property type="protein sequence ID" value="RDL11895.1"/>
    <property type="molecule type" value="Genomic_DNA"/>
</dbReference>
<dbReference type="GeneID" id="94545889"/>
<dbReference type="InterPro" id="IPR024096">
    <property type="entry name" value="NO_sig/Golgi_transp_ligand-bd"/>
</dbReference>
<accession>A0A288QWW5</accession>
<dbReference type="AlphaFoldDB" id="A0A288QWW5"/>
<dbReference type="Gene3D" id="3.30.1380.20">
    <property type="entry name" value="Trafficking protein particle complex subunit 3"/>
    <property type="match status" value="1"/>
</dbReference>
<dbReference type="InterPro" id="IPR019642">
    <property type="entry name" value="DUF2507"/>
</dbReference>
<sequence length="139" mass="15461">MDTPQNTASLFALMLLRDRLLPDLLKEDIDEITYWAGKNIAREIDLNGIAAVENFFTDAGFGHLTMLSQKAAIQRWQLDGPIIEARLDDNPKASFELEAGFLAQQTEQQVGFGAETQTEISKNKVVFTVMTEVAATLQD</sequence>
<dbReference type="SUPFAM" id="SSF111126">
    <property type="entry name" value="Ligand-binding domain in the NO signalling and Golgi transport"/>
    <property type="match status" value="1"/>
</dbReference>
<reference evidence="1 2" key="1">
    <citation type="submission" date="2018-07" db="EMBL/GenBank/DDBJ databases">
        <title>Genomic Encyclopedia of Type Strains, Phase III (KMG-III): the genomes of soil and plant-associated and newly described type strains.</title>
        <authorList>
            <person name="Whitman W."/>
        </authorList>
    </citation>
    <scope>NUCLEOTIDE SEQUENCE [LARGE SCALE GENOMIC DNA]</scope>
    <source>
        <strain evidence="1 2">CECT 7031</strain>
    </source>
</reference>
<comment type="caution">
    <text evidence="1">The sequence shown here is derived from an EMBL/GenBank/DDBJ whole genome shotgun (WGS) entry which is preliminary data.</text>
</comment>
<organism evidence="1 2">
    <name type="scientific">Weissella soli</name>
    <dbReference type="NCBI Taxonomy" id="155866"/>
    <lineage>
        <taxon>Bacteria</taxon>
        <taxon>Bacillati</taxon>
        <taxon>Bacillota</taxon>
        <taxon>Bacilli</taxon>
        <taxon>Lactobacillales</taxon>
        <taxon>Lactobacillaceae</taxon>
        <taxon>Weissella</taxon>
    </lineage>
</organism>